<evidence type="ECO:0000313" key="2">
    <source>
        <dbReference type="EMBL" id="SUW65478.1"/>
    </source>
</evidence>
<dbReference type="AlphaFoldDB" id="A0A381CC49"/>
<dbReference type="Pfam" id="PF11726">
    <property type="entry name" value="YagK_YfjJ_C"/>
    <property type="match status" value="1"/>
</dbReference>
<protein>
    <submittedName>
        <fullName evidence="2">Protein of uncharacterized function (DUF3296)</fullName>
    </submittedName>
</protein>
<name>A0A381CC49_9ENTR</name>
<dbReference type="Proteomes" id="UP000255528">
    <property type="component" value="Unassembled WGS sequence"/>
</dbReference>
<feature type="domain" description="YagK/YfjJ C-terminal" evidence="1">
    <location>
        <begin position="28"/>
        <end position="211"/>
    </location>
</feature>
<sequence length="213" mass="25255">MNKKKSDKCTPNEYYVKRISETVDKALADYPRVMAVRFDLRFPDEEDRMDCPTRYYDAPDVISNFIASVKSQIEEDIKRKRKAGKTTLTCKVRFVWVRELNQDETKHHYHVLLLLNKDAYPWPGKIQTEPMFNFYSIYQIVINAWIRAIKRDDHEKNHHGLIHLPIRGFYSLNRNKPHFKADYEALIERAIYLAKEFSKDHSDGRRNLGCSQG</sequence>
<organism evidence="2 3">
    <name type="scientific">Buttiauxella agrestis</name>
    <dbReference type="NCBI Taxonomy" id="82977"/>
    <lineage>
        <taxon>Bacteria</taxon>
        <taxon>Pseudomonadati</taxon>
        <taxon>Pseudomonadota</taxon>
        <taxon>Gammaproteobacteria</taxon>
        <taxon>Enterobacterales</taxon>
        <taxon>Enterobacteriaceae</taxon>
        <taxon>Buttiauxella</taxon>
    </lineage>
</organism>
<evidence type="ECO:0000259" key="1">
    <source>
        <dbReference type="Pfam" id="PF11726"/>
    </source>
</evidence>
<proteinExistence type="predicted"/>
<accession>A0A381CC49</accession>
<dbReference type="EMBL" id="UIGI01000001">
    <property type="protein sequence ID" value="SUW65478.1"/>
    <property type="molecule type" value="Genomic_DNA"/>
</dbReference>
<reference evidence="2 3" key="1">
    <citation type="submission" date="2018-06" db="EMBL/GenBank/DDBJ databases">
        <authorList>
            <consortium name="Pathogen Informatics"/>
            <person name="Doyle S."/>
        </authorList>
    </citation>
    <scope>NUCLEOTIDE SEQUENCE [LARGE SCALE GENOMIC DNA]</scope>
    <source>
        <strain evidence="2 3">NCTC12119</strain>
    </source>
</reference>
<evidence type="ECO:0000313" key="3">
    <source>
        <dbReference type="Proteomes" id="UP000255528"/>
    </source>
</evidence>
<dbReference type="InterPro" id="IPR057271">
    <property type="entry name" value="YagK_YfjJ_C"/>
</dbReference>
<gene>
    <name evidence="2" type="ORF">NCTC12119_04028</name>
</gene>
<dbReference type="RefSeq" id="WP_115631098.1">
    <property type="nucleotide sequence ID" value="NZ_UIGI01000001.1"/>
</dbReference>